<keyword evidence="4" id="KW-1185">Reference proteome</keyword>
<evidence type="ECO:0000256" key="1">
    <source>
        <dbReference type="ARBA" id="ARBA00023125"/>
    </source>
</evidence>
<dbReference type="PROSITE" id="PS50943">
    <property type="entry name" value="HTH_CROC1"/>
    <property type="match status" value="1"/>
</dbReference>
<sequence>MSKEDVGQLAVVVGQAIAKRRLAKGLTQEQLSERLGIGNEALSRIERGVVPPTVTRLEEIAGILECGVLELMYTHHDGAQDQAHHLLRHVLPQLTEYDQLMVLEVLERLTTGLLRR</sequence>
<dbReference type="InterPro" id="IPR050807">
    <property type="entry name" value="TransReg_Diox_bact_type"/>
</dbReference>
<name>A0A225SQK0_9BURK</name>
<proteinExistence type="predicted"/>
<dbReference type="Proteomes" id="UP000214747">
    <property type="component" value="Unassembled WGS sequence"/>
</dbReference>
<dbReference type="EMBL" id="NJGV01000019">
    <property type="protein sequence ID" value="OWY33324.1"/>
    <property type="molecule type" value="Genomic_DNA"/>
</dbReference>
<dbReference type="PANTHER" id="PTHR46797">
    <property type="entry name" value="HTH-TYPE TRANSCRIPTIONAL REGULATOR"/>
    <property type="match status" value="1"/>
</dbReference>
<reference evidence="3 4" key="1">
    <citation type="journal article" date="2010" name="Int. J. Syst. Evol. Microbiol.">
        <title>Reclassification of Herbaspirillum putei as a later heterotypic synonym of Herbaspirillum huttiense, with the description of H. huttiense subsp. huttiense subsp. nov. and H. huttiense subsp. putei subsp. nov., comb. nov., and description of Herbaspirillum aquaticum sp. nov.</title>
        <authorList>
            <person name="Dobritsa A.P."/>
            <person name="Reddy M.C."/>
            <person name="Samadpour M."/>
        </authorList>
    </citation>
    <scope>NUCLEOTIDE SEQUENCE [LARGE SCALE GENOMIC DNA]</scope>
    <source>
        <strain evidence="3 4">IEH 4430</strain>
    </source>
</reference>
<dbReference type="Pfam" id="PF01381">
    <property type="entry name" value="HTH_3"/>
    <property type="match status" value="1"/>
</dbReference>
<gene>
    <name evidence="3" type="ORF">CEJ45_17925</name>
</gene>
<evidence type="ECO:0000259" key="2">
    <source>
        <dbReference type="PROSITE" id="PS50943"/>
    </source>
</evidence>
<protein>
    <submittedName>
        <fullName evidence="3">Transcriptional regulator</fullName>
    </submittedName>
</protein>
<dbReference type="GO" id="GO:0003677">
    <property type="term" value="F:DNA binding"/>
    <property type="evidence" value="ECO:0007669"/>
    <property type="project" value="UniProtKB-KW"/>
</dbReference>
<evidence type="ECO:0000313" key="4">
    <source>
        <dbReference type="Proteomes" id="UP000214747"/>
    </source>
</evidence>
<dbReference type="PANTHER" id="PTHR46797:SF1">
    <property type="entry name" value="METHYLPHOSPHONATE SYNTHASE"/>
    <property type="match status" value="1"/>
</dbReference>
<keyword evidence="1" id="KW-0238">DNA-binding</keyword>
<dbReference type="RefSeq" id="WP_088756389.1">
    <property type="nucleotide sequence ID" value="NZ_NJGV01000019.1"/>
</dbReference>
<dbReference type="AlphaFoldDB" id="A0A225SQK0"/>
<dbReference type="SUPFAM" id="SSF47413">
    <property type="entry name" value="lambda repressor-like DNA-binding domains"/>
    <property type="match status" value="1"/>
</dbReference>
<dbReference type="CDD" id="cd00093">
    <property type="entry name" value="HTH_XRE"/>
    <property type="match status" value="1"/>
</dbReference>
<dbReference type="Gene3D" id="1.10.260.40">
    <property type="entry name" value="lambda repressor-like DNA-binding domains"/>
    <property type="match status" value="1"/>
</dbReference>
<dbReference type="GO" id="GO:0005829">
    <property type="term" value="C:cytosol"/>
    <property type="evidence" value="ECO:0007669"/>
    <property type="project" value="TreeGrafter"/>
</dbReference>
<accession>A0A225SQK0</accession>
<evidence type="ECO:0000313" key="3">
    <source>
        <dbReference type="EMBL" id="OWY33324.1"/>
    </source>
</evidence>
<dbReference type="GO" id="GO:0003700">
    <property type="term" value="F:DNA-binding transcription factor activity"/>
    <property type="evidence" value="ECO:0007669"/>
    <property type="project" value="TreeGrafter"/>
</dbReference>
<dbReference type="SMART" id="SM00530">
    <property type="entry name" value="HTH_XRE"/>
    <property type="match status" value="1"/>
</dbReference>
<dbReference type="InterPro" id="IPR001387">
    <property type="entry name" value="Cro/C1-type_HTH"/>
</dbReference>
<organism evidence="3 4">
    <name type="scientific">Herbaspirillum aquaticum</name>
    <dbReference type="NCBI Taxonomy" id="568783"/>
    <lineage>
        <taxon>Bacteria</taxon>
        <taxon>Pseudomonadati</taxon>
        <taxon>Pseudomonadota</taxon>
        <taxon>Betaproteobacteria</taxon>
        <taxon>Burkholderiales</taxon>
        <taxon>Oxalobacteraceae</taxon>
        <taxon>Herbaspirillum</taxon>
    </lineage>
</organism>
<feature type="domain" description="HTH cro/C1-type" evidence="2">
    <location>
        <begin position="17"/>
        <end position="71"/>
    </location>
</feature>
<comment type="caution">
    <text evidence="3">The sequence shown here is derived from an EMBL/GenBank/DDBJ whole genome shotgun (WGS) entry which is preliminary data.</text>
</comment>
<dbReference type="InterPro" id="IPR010982">
    <property type="entry name" value="Lambda_DNA-bd_dom_sf"/>
</dbReference>